<dbReference type="AlphaFoldDB" id="A0AAW1KH69"/>
<feature type="transmembrane region" description="Helical" evidence="6">
    <location>
        <begin position="510"/>
        <end position="529"/>
    </location>
</feature>
<dbReference type="CDD" id="cd17335">
    <property type="entry name" value="MFS_MFSD6"/>
    <property type="match status" value="1"/>
</dbReference>
<proteinExistence type="inferred from homology"/>
<evidence type="ECO:0000256" key="1">
    <source>
        <dbReference type="ARBA" id="ARBA00004141"/>
    </source>
</evidence>
<dbReference type="Gene3D" id="1.20.1250.20">
    <property type="entry name" value="MFS general substrate transporter like domains"/>
    <property type="match status" value="3"/>
</dbReference>
<feature type="transmembrane region" description="Helical" evidence="6">
    <location>
        <begin position="25"/>
        <end position="43"/>
    </location>
</feature>
<keyword evidence="3 6" id="KW-0812">Transmembrane</keyword>
<sequence length="709" mass="79276">MSTILVLYPYLTVHMRELGINVEETAIMSAITPVIGLLMPPITGMLADKIGNFRVLLAVFSALGGVGSLLLLLVPVGRITITYPENIVFGVSCEQNEPLSLHLSQDYQCTPKSADVMKINLTVRSCGFICQIERNELEFVNSSRKYQMDFLNVKNKSISKEYLITKEDIYIPKIISETRNHETLRNNARYKTAIRKYSENYFYFPSEHVYNLTCISNNTSNVTVCKFKQGILGSNRTFHTGVIYRNRSEIDIIEKKSTFQTYYIEENDTSYNTTCSAGYSQDKDNFNITITTDDNEFLTLDKCEPKCLATAPRIGFCSNQNTVIELDMDLTFWSYLSVRVFVGIVGGTAYTMFEGAVIAILREYKADYGLQRMYASIGGMISSPLSGWMMDFASRGKGYTDFRPVFFLYAVLKIISAVMMLFINLEFKSPAQSVFSDVRSVLNIELVSLFIASFLLGSAWGYIESFLFWLLQDLGGSKSLMGLTITVGGLVGIPILVLSGPLIKKVGHANVIFIGFMTYVIRLIGYSVIYNPWLALIFEGMECLTHSLCFTAAVTYAARLSTATTDTTIQGIFGGLFYGVGKSAGSLLGGYLIKLVGMRTTFQIFALITGVAGLIYLLFYHLYMKNHSKLIHGHPSEEKPAQTLENADLSKNDANAHNDFVDKIKSVPYEDTLTNLAYEDTEGDLVMQEDQNDEISSTIQNQKVENKII</sequence>
<dbReference type="Proteomes" id="UP001458880">
    <property type="component" value="Unassembled WGS sequence"/>
</dbReference>
<feature type="domain" description="Major facilitator superfamily associated" evidence="7">
    <location>
        <begin position="5"/>
        <end position="603"/>
    </location>
</feature>
<reference evidence="8 9" key="1">
    <citation type="journal article" date="2024" name="BMC Genomics">
        <title>De novo assembly and annotation of Popillia japonica's genome with initial clues to its potential as an invasive pest.</title>
        <authorList>
            <person name="Cucini C."/>
            <person name="Boschi S."/>
            <person name="Funari R."/>
            <person name="Cardaioli E."/>
            <person name="Iannotti N."/>
            <person name="Marturano G."/>
            <person name="Paoli F."/>
            <person name="Bruttini M."/>
            <person name="Carapelli A."/>
            <person name="Frati F."/>
            <person name="Nardi F."/>
        </authorList>
    </citation>
    <scope>NUCLEOTIDE SEQUENCE [LARGE SCALE GENOMIC DNA]</scope>
    <source>
        <strain evidence="8">DMR45628</strain>
    </source>
</reference>
<evidence type="ECO:0000256" key="2">
    <source>
        <dbReference type="ARBA" id="ARBA00005241"/>
    </source>
</evidence>
<comment type="caution">
    <text evidence="8">The sequence shown here is derived from an EMBL/GenBank/DDBJ whole genome shotgun (WGS) entry which is preliminary data.</text>
</comment>
<protein>
    <submittedName>
        <fullName evidence="8">MFS_1 like family</fullName>
    </submittedName>
</protein>
<feature type="transmembrane region" description="Helical" evidence="6">
    <location>
        <begin position="340"/>
        <end position="361"/>
    </location>
</feature>
<gene>
    <name evidence="8" type="ORF">QE152_g22938</name>
</gene>
<feature type="transmembrane region" description="Helical" evidence="6">
    <location>
        <begin position="373"/>
        <end position="394"/>
    </location>
</feature>
<feature type="transmembrane region" description="Helical" evidence="6">
    <location>
        <begin position="55"/>
        <end position="76"/>
    </location>
</feature>
<keyword evidence="9" id="KW-1185">Reference proteome</keyword>
<feature type="transmembrane region" description="Helical" evidence="6">
    <location>
        <begin position="602"/>
        <end position="623"/>
    </location>
</feature>
<dbReference type="PANTHER" id="PTHR16172:SF35">
    <property type="entry name" value="MAJOR FACILITATOR SUPERFAMILY (MFS) PROFILE DOMAIN-CONTAINING PROTEIN"/>
    <property type="match status" value="1"/>
</dbReference>
<comment type="similarity">
    <text evidence="2">Belongs to the major facilitator superfamily. MFSD6 family.</text>
</comment>
<dbReference type="PANTHER" id="PTHR16172">
    <property type="entry name" value="MAJOR FACILITATOR SUPERFAMILY DOMAIN-CONTAINING PROTEIN 6-LIKE"/>
    <property type="match status" value="1"/>
</dbReference>
<name>A0AAW1KH69_POPJA</name>
<organism evidence="8 9">
    <name type="scientific">Popillia japonica</name>
    <name type="common">Japanese beetle</name>
    <dbReference type="NCBI Taxonomy" id="7064"/>
    <lineage>
        <taxon>Eukaryota</taxon>
        <taxon>Metazoa</taxon>
        <taxon>Ecdysozoa</taxon>
        <taxon>Arthropoda</taxon>
        <taxon>Hexapoda</taxon>
        <taxon>Insecta</taxon>
        <taxon>Pterygota</taxon>
        <taxon>Neoptera</taxon>
        <taxon>Endopterygota</taxon>
        <taxon>Coleoptera</taxon>
        <taxon>Polyphaga</taxon>
        <taxon>Scarabaeiformia</taxon>
        <taxon>Scarabaeidae</taxon>
        <taxon>Rutelinae</taxon>
        <taxon>Popillia</taxon>
    </lineage>
</organism>
<dbReference type="InterPro" id="IPR024989">
    <property type="entry name" value="MFS_assoc_dom"/>
</dbReference>
<dbReference type="InterPro" id="IPR036259">
    <property type="entry name" value="MFS_trans_sf"/>
</dbReference>
<dbReference type="Pfam" id="PF12832">
    <property type="entry name" value="MFS_1_like"/>
    <property type="match status" value="1"/>
</dbReference>
<dbReference type="GO" id="GO:0016020">
    <property type="term" value="C:membrane"/>
    <property type="evidence" value="ECO:0007669"/>
    <property type="project" value="UniProtKB-SubCell"/>
</dbReference>
<feature type="transmembrane region" description="Helical" evidence="6">
    <location>
        <begin position="406"/>
        <end position="425"/>
    </location>
</feature>
<evidence type="ECO:0000256" key="6">
    <source>
        <dbReference type="SAM" id="Phobius"/>
    </source>
</evidence>
<evidence type="ECO:0000259" key="7">
    <source>
        <dbReference type="Pfam" id="PF12832"/>
    </source>
</evidence>
<keyword evidence="4 6" id="KW-1133">Transmembrane helix</keyword>
<dbReference type="InterPro" id="IPR051717">
    <property type="entry name" value="MFS_MFSD6"/>
</dbReference>
<keyword evidence="5 6" id="KW-0472">Membrane</keyword>
<evidence type="ECO:0000313" key="8">
    <source>
        <dbReference type="EMBL" id="KAK9718902.1"/>
    </source>
</evidence>
<feature type="transmembrane region" description="Helical" evidence="6">
    <location>
        <begin position="483"/>
        <end position="503"/>
    </location>
</feature>
<evidence type="ECO:0000256" key="4">
    <source>
        <dbReference type="ARBA" id="ARBA00022989"/>
    </source>
</evidence>
<dbReference type="SUPFAM" id="SSF103473">
    <property type="entry name" value="MFS general substrate transporter"/>
    <property type="match status" value="1"/>
</dbReference>
<accession>A0AAW1KH69</accession>
<comment type="subcellular location">
    <subcellularLocation>
        <location evidence="1">Membrane</location>
        <topology evidence="1">Multi-pass membrane protein</topology>
    </subcellularLocation>
</comment>
<feature type="transmembrane region" description="Helical" evidence="6">
    <location>
        <begin position="446"/>
        <end position="463"/>
    </location>
</feature>
<evidence type="ECO:0000256" key="5">
    <source>
        <dbReference type="ARBA" id="ARBA00023136"/>
    </source>
</evidence>
<dbReference type="EMBL" id="JASPKY010000224">
    <property type="protein sequence ID" value="KAK9718902.1"/>
    <property type="molecule type" value="Genomic_DNA"/>
</dbReference>
<evidence type="ECO:0000313" key="9">
    <source>
        <dbReference type="Proteomes" id="UP001458880"/>
    </source>
</evidence>
<evidence type="ECO:0000256" key="3">
    <source>
        <dbReference type="ARBA" id="ARBA00022692"/>
    </source>
</evidence>